<dbReference type="InterPro" id="IPR029069">
    <property type="entry name" value="HotDog_dom_sf"/>
</dbReference>
<reference evidence="2 3" key="1">
    <citation type="submission" date="2018-05" db="EMBL/GenBank/DDBJ databases">
        <title>Leucothrix arctica sp. nov., isolated from Arctic seawater.</title>
        <authorList>
            <person name="Choi A."/>
            <person name="Baek K."/>
        </authorList>
    </citation>
    <scope>NUCLEOTIDE SEQUENCE [LARGE SCALE GENOMIC DNA]</scope>
    <source>
        <strain evidence="2 3">JCM 18388</strain>
    </source>
</reference>
<dbReference type="Pfam" id="PF01575">
    <property type="entry name" value="MaoC_dehydratas"/>
    <property type="match status" value="1"/>
</dbReference>
<gene>
    <name evidence="2" type="ORF">DKW60_16535</name>
</gene>
<dbReference type="InterPro" id="IPR052342">
    <property type="entry name" value="MCH/BMMD"/>
</dbReference>
<dbReference type="AlphaFoldDB" id="A0A317C7S3"/>
<dbReference type="PANTHER" id="PTHR43664">
    <property type="entry name" value="MONOAMINE OXIDASE-RELATED"/>
    <property type="match status" value="1"/>
</dbReference>
<dbReference type="EMBL" id="QGKM01000055">
    <property type="protein sequence ID" value="PWQ94379.1"/>
    <property type="molecule type" value="Genomic_DNA"/>
</dbReference>
<name>A0A317C7S3_9GAMM</name>
<evidence type="ECO:0000313" key="2">
    <source>
        <dbReference type="EMBL" id="PWQ94379.1"/>
    </source>
</evidence>
<proteinExistence type="predicted"/>
<keyword evidence="3" id="KW-1185">Reference proteome</keyword>
<accession>A0A317C7S3</accession>
<organism evidence="2 3">
    <name type="scientific">Leucothrix pacifica</name>
    <dbReference type="NCBI Taxonomy" id="1247513"/>
    <lineage>
        <taxon>Bacteria</taxon>
        <taxon>Pseudomonadati</taxon>
        <taxon>Pseudomonadota</taxon>
        <taxon>Gammaproteobacteria</taxon>
        <taxon>Thiotrichales</taxon>
        <taxon>Thiotrichaceae</taxon>
        <taxon>Leucothrix</taxon>
    </lineage>
</organism>
<dbReference type="PANTHER" id="PTHR43664:SF1">
    <property type="entry name" value="BETA-METHYLMALYL-COA DEHYDRATASE"/>
    <property type="match status" value="1"/>
</dbReference>
<dbReference type="Proteomes" id="UP000245539">
    <property type="component" value="Unassembled WGS sequence"/>
</dbReference>
<protein>
    <submittedName>
        <fullName evidence="2">Acyl dehydratase</fullName>
    </submittedName>
</protein>
<dbReference type="OrthoDB" id="9759612at2"/>
<sequence>MKFSEYSKGQVLKFGSYKIEEAEILEFATRYDPQWFHTDVDKAKASPYGSLIASGWNTCGIAMRLVTDELLHDSGSIGSPGLAYLKWPNPVRAGDVLSVVVTVLDTKQSRSRPNLGIVQWQWQLFNDKGVEVLDLEATSFFERS</sequence>
<feature type="domain" description="MaoC-like" evidence="1">
    <location>
        <begin position="9"/>
        <end position="110"/>
    </location>
</feature>
<dbReference type="RefSeq" id="WP_109838774.1">
    <property type="nucleotide sequence ID" value="NZ_QGKM01000055.1"/>
</dbReference>
<dbReference type="Gene3D" id="3.10.129.10">
    <property type="entry name" value="Hotdog Thioesterase"/>
    <property type="match status" value="1"/>
</dbReference>
<comment type="caution">
    <text evidence="2">The sequence shown here is derived from an EMBL/GenBank/DDBJ whole genome shotgun (WGS) entry which is preliminary data.</text>
</comment>
<dbReference type="CDD" id="cd03454">
    <property type="entry name" value="YdeM"/>
    <property type="match status" value="1"/>
</dbReference>
<dbReference type="InterPro" id="IPR002539">
    <property type="entry name" value="MaoC-like_dom"/>
</dbReference>
<evidence type="ECO:0000313" key="3">
    <source>
        <dbReference type="Proteomes" id="UP000245539"/>
    </source>
</evidence>
<dbReference type="SUPFAM" id="SSF54637">
    <property type="entry name" value="Thioesterase/thiol ester dehydrase-isomerase"/>
    <property type="match status" value="1"/>
</dbReference>
<evidence type="ECO:0000259" key="1">
    <source>
        <dbReference type="Pfam" id="PF01575"/>
    </source>
</evidence>